<protein>
    <submittedName>
        <fullName evidence="1">Uncharacterized protein</fullName>
    </submittedName>
</protein>
<sequence>MVTWLPFCRICFGLFALGGLATLQCYFSWLLRHCDSTAVSVICFEYSV</sequence>
<dbReference type="EMBL" id="GBRH01231226">
    <property type="protein sequence ID" value="JAD66669.1"/>
    <property type="molecule type" value="Transcribed_RNA"/>
</dbReference>
<name>A0A0A9BRR8_ARUDO</name>
<organism evidence="1">
    <name type="scientific">Arundo donax</name>
    <name type="common">Giant reed</name>
    <name type="synonym">Donax arundinaceus</name>
    <dbReference type="NCBI Taxonomy" id="35708"/>
    <lineage>
        <taxon>Eukaryota</taxon>
        <taxon>Viridiplantae</taxon>
        <taxon>Streptophyta</taxon>
        <taxon>Embryophyta</taxon>
        <taxon>Tracheophyta</taxon>
        <taxon>Spermatophyta</taxon>
        <taxon>Magnoliopsida</taxon>
        <taxon>Liliopsida</taxon>
        <taxon>Poales</taxon>
        <taxon>Poaceae</taxon>
        <taxon>PACMAD clade</taxon>
        <taxon>Arundinoideae</taxon>
        <taxon>Arundineae</taxon>
        <taxon>Arundo</taxon>
    </lineage>
</organism>
<proteinExistence type="predicted"/>
<reference evidence="1" key="1">
    <citation type="submission" date="2014-09" db="EMBL/GenBank/DDBJ databases">
        <authorList>
            <person name="Magalhaes I.L.F."/>
            <person name="Oliveira U."/>
            <person name="Santos F.R."/>
            <person name="Vidigal T.H.D.A."/>
            <person name="Brescovit A.D."/>
            <person name="Santos A.J."/>
        </authorList>
    </citation>
    <scope>NUCLEOTIDE SEQUENCE</scope>
    <source>
        <tissue evidence="1">Shoot tissue taken approximately 20 cm above the soil surface</tissue>
    </source>
</reference>
<accession>A0A0A9BRR8</accession>
<reference evidence="1" key="2">
    <citation type="journal article" date="2015" name="Data Brief">
        <title>Shoot transcriptome of the giant reed, Arundo donax.</title>
        <authorList>
            <person name="Barrero R.A."/>
            <person name="Guerrero F.D."/>
            <person name="Moolhuijzen P."/>
            <person name="Goolsby J.A."/>
            <person name="Tidwell J."/>
            <person name="Bellgard S.E."/>
            <person name="Bellgard M.I."/>
        </authorList>
    </citation>
    <scope>NUCLEOTIDE SEQUENCE</scope>
    <source>
        <tissue evidence="1">Shoot tissue taken approximately 20 cm above the soil surface</tissue>
    </source>
</reference>
<evidence type="ECO:0000313" key="1">
    <source>
        <dbReference type="EMBL" id="JAD66669.1"/>
    </source>
</evidence>
<dbReference type="AlphaFoldDB" id="A0A0A9BRR8"/>